<protein>
    <recommendedName>
        <fullName evidence="3">phosphoenolpyruvate--glycerone phosphotransferase</fullName>
        <ecNumber evidence="3">2.7.1.121</ecNumber>
    </recommendedName>
</protein>
<evidence type="ECO:0000313" key="7">
    <source>
        <dbReference type="EMBL" id="MBP2071808.1"/>
    </source>
</evidence>
<sequence>MDLMVGIVIVSHSKKVADGLYELADQMTGGKIRIGRSGGTKDGRLGTNVDEIVEEIKKCESGDGVLILVDLGSSVMSAQMALEFLGEDYENKVKIADAPLVEGTIAASVEASIGSDILKVKAVAEAAKNLVKI</sequence>
<evidence type="ECO:0000256" key="3">
    <source>
        <dbReference type="ARBA" id="ARBA00012095"/>
    </source>
</evidence>
<dbReference type="Pfam" id="PF03610">
    <property type="entry name" value="EIIA-man"/>
    <property type="match status" value="1"/>
</dbReference>
<name>A0ABS4NDQ7_9THEO</name>
<accession>A0ABS4NDQ7</accession>
<evidence type="ECO:0000259" key="6">
    <source>
        <dbReference type="PROSITE" id="PS51096"/>
    </source>
</evidence>
<dbReference type="Proteomes" id="UP001166402">
    <property type="component" value="Unassembled WGS sequence"/>
</dbReference>
<dbReference type="EC" id="2.7.1.121" evidence="3"/>
<keyword evidence="4" id="KW-0808">Transferase</keyword>
<comment type="caution">
    <text evidence="7">The sequence shown here is derived from an EMBL/GenBank/DDBJ whole genome shotgun (WGS) entry which is preliminary data.</text>
</comment>
<comment type="function">
    <text evidence="2">Component of the dihydroxyacetone kinase complex, which is responsible for the phosphoenolpyruvate (PEP)-dependent phosphorylation of dihydroxyacetone. DhaM serves as the phosphoryl donor. Is phosphorylated by phosphoenolpyruvate in an EI- and HPr-dependent reaction, and a phosphorelay system on histidine residues finally leads to phosphoryl transfer to DhaL and dihydroxyacetone.</text>
</comment>
<evidence type="ECO:0000256" key="1">
    <source>
        <dbReference type="ARBA" id="ARBA00001113"/>
    </source>
</evidence>
<dbReference type="NCBIfam" id="TIGR02364">
    <property type="entry name" value="dha_pts"/>
    <property type="match status" value="1"/>
</dbReference>
<dbReference type="InterPro" id="IPR036662">
    <property type="entry name" value="PTS_EIIA_man-typ_sf"/>
</dbReference>
<dbReference type="InterPro" id="IPR004701">
    <property type="entry name" value="PTS_EIIA_man-typ"/>
</dbReference>
<keyword evidence="8" id="KW-1185">Reference proteome</keyword>
<gene>
    <name evidence="7" type="ORF">J2Z80_001328</name>
</gene>
<keyword evidence="7" id="KW-0418">Kinase</keyword>
<dbReference type="EMBL" id="JAGGLT010000012">
    <property type="protein sequence ID" value="MBP2071808.1"/>
    <property type="molecule type" value="Genomic_DNA"/>
</dbReference>
<dbReference type="PROSITE" id="PS51096">
    <property type="entry name" value="PTS_EIIA_TYPE_4"/>
    <property type="match status" value="1"/>
</dbReference>
<feature type="domain" description="PTS EIIA type-4" evidence="6">
    <location>
        <begin position="4"/>
        <end position="131"/>
    </location>
</feature>
<dbReference type="InterPro" id="IPR039643">
    <property type="entry name" value="DhaM"/>
</dbReference>
<dbReference type="Gene3D" id="3.40.50.510">
    <property type="entry name" value="Phosphotransferase system, mannose-type IIA component"/>
    <property type="match status" value="1"/>
</dbReference>
<evidence type="ECO:0000256" key="5">
    <source>
        <dbReference type="ARBA" id="ARBA00046577"/>
    </source>
</evidence>
<comment type="subunit">
    <text evidence="5">Homodimer. The dihydroxyacetone kinase complex is composed of a homodimer of DhaM, a homodimer of DhaK and the subunit DhaL.</text>
</comment>
<dbReference type="PANTHER" id="PTHR38594">
    <property type="entry name" value="PEP-DEPENDENT DIHYDROXYACETONE KINASE, PHOSPHORYL DONOR SUBUNIT DHAM"/>
    <property type="match status" value="1"/>
</dbReference>
<organism evidence="7 8">
    <name type="scientific">Thermoanaerobacterium butyriciformans</name>
    <dbReference type="NCBI Taxonomy" id="1702242"/>
    <lineage>
        <taxon>Bacteria</taxon>
        <taxon>Bacillati</taxon>
        <taxon>Bacillota</taxon>
        <taxon>Clostridia</taxon>
        <taxon>Thermoanaerobacterales</taxon>
        <taxon>Thermoanaerobacteraceae</taxon>
        <taxon>Thermoanaerobacterium</taxon>
    </lineage>
</organism>
<reference evidence="7" key="1">
    <citation type="submission" date="2021-03" db="EMBL/GenBank/DDBJ databases">
        <title>Genomic Encyclopedia of Type Strains, Phase IV (KMG-IV): sequencing the most valuable type-strain genomes for metagenomic binning, comparative biology and taxonomic classification.</title>
        <authorList>
            <person name="Goeker M."/>
        </authorList>
    </citation>
    <scope>NUCLEOTIDE SEQUENCE</scope>
    <source>
        <strain evidence="7">DSM 101588</strain>
    </source>
</reference>
<evidence type="ECO:0000256" key="2">
    <source>
        <dbReference type="ARBA" id="ARBA00002788"/>
    </source>
</evidence>
<dbReference type="SUPFAM" id="SSF53062">
    <property type="entry name" value="PTS system fructose IIA component-like"/>
    <property type="match status" value="1"/>
</dbReference>
<dbReference type="GO" id="GO:0016301">
    <property type="term" value="F:kinase activity"/>
    <property type="evidence" value="ECO:0007669"/>
    <property type="project" value="UniProtKB-KW"/>
</dbReference>
<comment type="catalytic activity">
    <reaction evidence="1">
        <text>dihydroxyacetone + phosphoenolpyruvate = dihydroxyacetone phosphate + pyruvate</text>
        <dbReference type="Rhea" id="RHEA:18381"/>
        <dbReference type="ChEBI" id="CHEBI:15361"/>
        <dbReference type="ChEBI" id="CHEBI:16016"/>
        <dbReference type="ChEBI" id="CHEBI:57642"/>
        <dbReference type="ChEBI" id="CHEBI:58702"/>
        <dbReference type="EC" id="2.7.1.121"/>
    </reaction>
</comment>
<evidence type="ECO:0000256" key="4">
    <source>
        <dbReference type="ARBA" id="ARBA00022679"/>
    </source>
</evidence>
<evidence type="ECO:0000313" key="8">
    <source>
        <dbReference type="Proteomes" id="UP001166402"/>
    </source>
</evidence>
<dbReference type="InterPro" id="IPR012844">
    <property type="entry name" value="DhaM_N"/>
</dbReference>
<dbReference type="PANTHER" id="PTHR38594:SF1">
    <property type="entry name" value="PEP-DEPENDENT DIHYDROXYACETONE KINASE, PHOSPHORYL DONOR SUBUNIT DHAM"/>
    <property type="match status" value="1"/>
</dbReference>
<proteinExistence type="predicted"/>